<accession>A0A1B8AN42</accession>
<dbReference type="STRING" id="36050.A0A1B8AN42"/>
<dbReference type="OMA" id="GRIMIVE"/>
<gene>
    <name evidence="2" type="ORF">FPOA_08111</name>
</gene>
<evidence type="ECO:0000313" key="2">
    <source>
        <dbReference type="EMBL" id="OBS21774.1"/>
    </source>
</evidence>
<dbReference type="Proteomes" id="UP000091967">
    <property type="component" value="Unassembled WGS sequence"/>
</dbReference>
<sequence>MSPQPDLAVTKKSRDIYLVESPGGTLTETQPSAVHRLGNFTMPPSESKPTEVSSTEIMDTDLGTSDTPLSDLPARSTAASALLALSHPPVGNSENAECAKDLKQGNRTKKTNYDLSEEHLSTLSVREKLRKGIAMGFANNVVRGNATDGMIESNFHRTPCPLPAESMTVARIMKSTARQRHMDSRLYHHWNGLPQPTEMVNHGLVVEGSEALEPHDAKKERMKHKKDRMPNVIAASQRLQVITGTANFNPFKPNFSFPKLTPGRIMIVEPSEAEQREGLVSWLESACRRFGYRSLEIDSLSFRHDYRHNKLTKLAFDDGLWISPNGKYSQPTKIDTEEGSITMYEANIPFGNPPSLQKWIWFKIVKPLITSQGARMGYFGAAPTSVLTFAIPAAKGQEQPKMGLPTRLGDFRRLKMDAYADASKRQLIQEWRFSKDGVPTFTISPHPQVMAEREFPPDFLWIEAVPTREEVKAVDKTQSRELWWHHVRQQAIDDHKFWYWVQKLMGCNVCLVEATSKKGAGWIRFNPEPQQNNEGRNLMLNIGSEVRRPVARGVSGLRNEV</sequence>
<dbReference type="EMBL" id="LYXU01000003">
    <property type="protein sequence ID" value="OBS21774.1"/>
    <property type="molecule type" value="Genomic_DNA"/>
</dbReference>
<keyword evidence="3" id="KW-1185">Reference proteome</keyword>
<protein>
    <submittedName>
        <fullName evidence="2">Uncharacterized protein</fullName>
    </submittedName>
</protein>
<evidence type="ECO:0000313" key="3">
    <source>
        <dbReference type="Proteomes" id="UP000091967"/>
    </source>
</evidence>
<reference evidence="2 3" key="1">
    <citation type="submission" date="2016-06" db="EMBL/GenBank/DDBJ databases">
        <title>Living apart together: crosstalk between the core and supernumerary genomes in a fungal plant pathogen.</title>
        <authorList>
            <person name="Vanheule A."/>
            <person name="Audenaert K."/>
            <person name="Warris S."/>
            <person name="Van De Geest H."/>
            <person name="Schijlen E."/>
            <person name="Hofte M."/>
            <person name="De Saeger S."/>
            <person name="Haesaert G."/>
            <person name="Waalwijk C."/>
            <person name="Van Der Lee T."/>
        </authorList>
    </citation>
    <scope>NUCLEOTIDE SEQUENCE [LARGE SCALE GENOMIC DNA]</scope>
    <source>
        <strain evidence="2 3">2516</strain>
    </source>
</reference>
<name>A0A1B8AN42_FUSPO</name>
<proteinExistence type="predicted"/>
<feature type="region of interest" description="Disordered" evidence="1">
    <location>
        <begin position="35"/>
        <end position="70"/>
    </location>
</feature>
<evidence type="ECO:0000256" key="1">
    <source>
        <dbReference type="SAM" id="MobiDB-lite"/>
    </source>
</evidence>
<dbReference type="AlphaFoldDB" id="A0A1B8AN42"/>
<comment type="caution">
    <text evidence="2">The sequence shown here is derived from an EMBL/GenBank/DDBJ whole genome shotgun (WGS) entry which is preliminary data.</text>
</comment>
<organism evidence="2 3">
    <name type="scientific">Fusarium poae</name>
    <dbReference type="NCBI Taxonomy" id="36050"/>
    <lineage>
        <taxon>Eukaryota</taxon>
        <taxon>Fungi</taxon>
        <taxon>Dikarya</taxon>
        <taxon>Ascomycota</taxon>
        <taxon>Pezizomycotina</taxon>
        <taxon>Sordariomycetes</taxon>
        <taxon>Hypocreomycetidae</taxon>
        <taxon>Hypocreales</taxon>
        <taxon>Nectriaceae</taxon>
        <taxon>Fusarium</taxon>
    </lineage>
</organism>
<feature type="compositionally biased region" description="Polar residues" evidence="1">
    <location>
        <begin position="50"/>
        <end position="68"/>
    </location>
</feature>